<keyword evidence="3 7" id="KW-0436">Ligase</keyword>
<dbReference type="InterPro" id="IPR022310">
    <property type="entry name" value="NAD/GMP_synthase"/>
</dbReference>
<dbReference type="Proteomes" id="UP000000771">
    <property type="component" value="Chromosome"/>
</dbReference>
<dbReference type="PANTHER" id="PTHR23090:SF9">
    <property type="entry name" value="GLUTAMINE-DEPENDENT NAD(+) SYNTHETASE"/>
    <property type="match status" value="1"/>
</dbReference>
<feature type="active site" description="For glutaminase activity" evidence="7">
    <location>
        <position position="110"/>
    </location>
</feature>
<feature type="active site" description="Proton acceptor; for glutaminase activity" evidence="7">
    <location>
        <position position="44"/>
    </location>
</feature>
<dbReference type="Gene3D" id="3.60.110.10">
    <property type="entry name" value="Carbon-nitrogen hydrolase"/>
    <property type="match status" value="1"/>
</dbReference>
<evidence type="ECO:0000256" key="3">
    <source>
        <dbReference type="ARBA" id="ARBA00022598"/>
    </source>
</evidence>
<comment type="caution">
    <text evidence="7">Lacks conserved residue(s) required for the propagation of feature annotation.</text>
</comment>
<dbReference type="PROSITE" id="PS50263">
    <property type="entry name" value="CN_HYDROLASE"/>
    <property type="match status" value="1"/>
</dbReference>
<dbReference type="GO" id="GO:0003952">
    <property type="term" value="F:NAD+ synthase (glutamine-hydrolyzing) activity"/>
    <property type="evidence" value="ECO:0007669"/>
    <property type="project" value="UniProtKB-UniRule"/>
</dbReference>
<feature type="domain" description="CN hydrolase" evidence="11">
    <location>
        <begin position="1"/>
        <end position="244"/>
    </location>
</feature>
<feature type="binding site" evidence="7">
    <location>
        <position position="432"/>
    </location>
    <ligand>
        <name>deamido-NAD(+)</name>
        <dbReference type="ChEBI" id="CHEBI:58437"/>
        <note>ligand shared between two neighboring subunits</note>
    </ligand>
</feature>
<evidence type="ECO:0000256" key="10">
    <source>
        <dbReference type="RuleBase" id="RU003811"/>
    </source>
</evidence>
<evidence type="ECO:0000313" key="13">
    <source>
        <dbReference type="Proteomes" id="UP000000771"/>
    </source>
</evidence>
<keyword evidence="6 7" id="KW-0520">NAD</keyword>
<evidence type="ECO:0000256" key="7">
    <source>
        <dbReference type="HAMAP-Rule" id="MF_02090"/>
    </source>
</evidence>
<feature type="active site" description="Proton acceptor" evidence="9">
    <location>
        <position position="44"/>
    </location>
</feature>
<dbReference type="CDD" id="cd07570">
    <property type="entry name" value="GAT_Gln-NAD-synth"/>
    <property type="match status" value="1"/>
</dbReference>
<dbReference type="FunFam" id="3.40.50.620:FF:000106">
    <property type="entry name" value="Glutamine-dependent NAD(+) synthetase"/>
    <property type="match status" value="1"/>
</dbReference>
<gene>
    <name evidence="7" type="primary">nadE</name>
    <name evidence="12" type="ordered locus">Afer_0246</name>
</gene>
<dbReference type="UniPathway" id="UPA00253">
    <property type="reaction ID" value="UER00334"/>
</dbReference>
<sequence>MRSLVIQAAQLNLTVGAVRRNRDAVRAAIESARAAGVDVVAFPELTLTGYPPEDLLLKPAFIEEQRAALDELAGSCRDIVAVVGFVDRESDLHNSAAVLADGAVQAVYHKQLLPNYTVFDEARYFQPGSVAPPVVEVNGVRLGLAICEDAWSPTGAIMQAAVAGAEVVVVINASPYEAGRQATRERLVAVRAADAHVAVSYVNLVGGQDELVFDGGSFVVDAVGAVIARAPQFREANLVVELELRGDRYRQRLVDPRGKVALGTSSEPAVRLATPGVRVARDPMPLAPAPVDGFDPGEVYAALVLATSDYVRKTGVPGALVAVSGGIDSALVATIAVDALGPDALTLVALPSRYSSEGSLRDARLLADRLGVTLEVIAIEPAHAALLEMLSPATATSGVVEENLQSRVRGTVMMALSNASGRLVLTTGNKSELAVGYSTLYGDMAGGFAVLRDLYKEQVYALARWVNDRAGIDRIPTAILAKPPSAELRPGQLDTDSLPPYEILDRVLRSLIDEDRTAAECEGVDPELARTIEAMVDRAEYKRRQGPIGPRISERAFGKDRRMPIVNRWRL</sequence>
<feature type="binding site" evidence="7">
    <location>
        <begin position="322"/>
        <end position="329"/>
    </location>
    <ligand>
        <name>ATP</name>
        <dbReference type="ChEBI" id="CHEBI:30616"/>
    </ligand>
</feature>
<dbReference type="HAMAP" id="MF_02090">
    <property type="entry name" value="NadE_glutamine_dep"/>
    <property type="match status" value="1"/>
</dbReference>
<dbReference type="InterPro" id="IPR000132">
    <property type="entry name" value="Nitrilase/CN_hydratase_CS"/>
</dbReference>
<comment type="catalytic activity">
    <reaction evidence="7 8">
        <text>deamido-NAD(+) + L-glutamine + ATP + H2O = L-glutamate + AMP + diphosphate + NAD(+) + H(+)</text>
        <dbReference type="Rhea" id="RHEA:24384"/>
        <dbReference type="ChEBI" id="CHEBI:15377"/>
        <dbReference type="ChEBI" id="CHEBI:15378"/>
        <dbReference type="ChEBI" id="CHEBI:29985"/>
        <dbReference type="ChEBI" id="CHEBI:30616"/>
        <dbReference type="ChEBI" id="CHEBI:33019"/>
        <dbReference type="ChEBI" id="CHEBI:57540"/>
        <dbReference type="ChEBI" id="CHEBI:58359"/>
        <dbReference type="ChEBI" id="CHEBI:58437"/>
        <dbReference type="ChEBI" id="CHEBI:456215"/>
        <dbReference type="EC" id="6.3.5.1"/>
    </reaction>
</comment>
<comment type="pathway">
    <text evidence="1 7 8">Cofactor biosynthesis; NAD(+) biosynthesis; NAD(+) from deamido-NAD(+) (L-Gln route): step 1/1.</text>
</comment>
<feature type="binding site" evidence="7">
    <location>
        <position position="403"/>
    </location>
    <ligand>
        <name>deamido-NAD(+)</name>
        <dbReference type="ChEBI" id="CHEBI:58437"/>
        <note>ligand shared between two neighboring subunits</note>
    </ligand>
</feature>
<name>C7M2H1_ACIFD</name>
<dbReference type="EMBL" id="CP001631">
    <property type="protein sequence ID" value="ACU53215.1"/>
    <property type="molecule type" value="Genomic_DNA"/>
</dbReference>
<evidence type="ECO:0000256" key="6">
    <source>
        <dbReference type="ARBA" id="ARBA00023027"/>
    </source>
</evidence>
<dbReference type="Pfam" id="PF00795">
    <property type="entry name" value="CN_hydrolase"/>
    <property type="match status" value="1"/>
</dbReference>
<organism evidence="12 13">
    <name type="scientific">Acidimicrobium ferrooxidans (strain DSM 10331 / JCM 15462 / NBRC 103882 / ICP)</name>
    <dbReference type="NCBI Taxonomy" id="525909"/>
    <lineage>
        <taxon>Bacteria</taxon>
        <taxon>Bacillati</taxon>
        <taxon>Actinomycetota</taxon>
        <taxon>Acidimicrobiia</taxon>
        <taxon>Acidimicrobiales</taxon>
        <taxon>Acidimicrobiaceae</taxon>
        <taxon>Acidimicrobium</taxon>
    </lineage>
</organism>
<dbReference type="NCBIfam" id="NF010588">
    <property type="entry name" value="PRK13981.1"/>
    <property type="match status" value="1"/>
</dbReference>
<evidence type="ECO:0000259" key="11">
    <source>
        <dbReference type="PROSITE" id="PS50263"/>
    </source>
</evidence>
<dbReference type="NCBIfam" id="TIGR00552">
    <property type="entry name" value="nadE"/>
    <property type="match status" value="1"/>
</dbReference>
<feature type="binding site" evidence="7">
    <location>
        <position position="174"/>
    </location>
    <ligand>
        <name>L-glutamine</name>
        <dbReference type="ChEBI" id="CHEBI:58359"/>
    </ligand>
</feature>
<keyword evidence="13" id="KW-1185">Reference proteome</keyword>
<dbReference type="SUPFAM" id="SSF56317">
    <property type="entry name" value="Carbon-nitrogen hydrolase"/>
    <property type="match status" value="1"/>
</dbReference>
<dbReference type="AlphaFoldDB" id="C7M2H1"/>
<dbReference type="RefSeq" id="WP_015797720.1">
    <property type="nucleotide sequence ID" value="NC_013124.1"/>
</dbReference>
<evidence type="ECO:0000256" key="4">
    <source>
        <dbReference type="ARBA" id="ARBA00022741"/>
    </source>
</evidence>
<evidence type="ECO:0000256" key="2">
    <source>
        <dbReference type="ARBA" id="ARBA00007145"/>
    </source>
</evidence>
<proteinExistence type="inferred from homology"/>
<evidence type="ECO:0000313" key="12">
    <source>
        <dbReference type="EMBL" id="ACU53215.1"/>
    </source>
</evidence>
<feature type="binding site" evidence="7">
    <location>
        <position position="427"/>
    </location>
    <ligand>
        <name>ATP</name>
        <dbReference type="ChEBI" id="CHEBI:30616"/>
    </ligand>
</feature>
<dbReference type="STRING" id="525909.Afer_0246"/>
<feature type="active site" description="Nucleophile; for glutaminase activity" evidence="7">
    <location>
        <position position="147"/>
    </location>
</feature>
<dbReference type="GO" id="GO:0005524">
    <property type="term" value="F:ATP binding"/>
    <property type="evidence" value="ECO:0007669"/>
    <property type="project" value="UniProtKB-UniRule"/>
</dbReference>
<dbReference type="Pfam" id="PF02540">
    <property type="entry name" value="NAD_synthase"/>
    <property type="match status" value="1"/>
</dbReference>
<dbReference type="InterPro" id="IPR014729">
    <property type="entry name" value="Rossmann-like_a/b/a_fold"/>
</dbReference>
<dbReference type="Gene3D" id="3.40.50.620">
    <property type="entry name" value="HUPs"/>
    <property type="match status" value="1"/>
</dbReference>
<dbReference type="InterPro" id="IPR036526">
    <property type="entry name" value="C-N_Hydrolase_sf"/>
</dbReference>
<dbReference type="OrthoDB" id="9760188at2"/>
<evidence type="ECO:0000256" key="9">
    <source>
        <dbReference type="PROSITE-ProRule" id="PRU10139"/>
    </source>
</evidence>
<feature type="binding site" evidence="7">
    <location>
        <position position="542"/>
    </location>
    <ligand>
        <name>deamido-NAD(+)</name>
        <dbReference type="ChEBI" id="CHEBI:58437"/>
        <note>ligand shared between two neighboring subunits</note>
    </ligand>
</feature>
<dbReference type="PROSITE" id="PS00920">
    <property type="entry name" value="NITRIL_CHT_1"/>
    <property type="match status" value="1"/>
</dbReference>
<comment type="similarity">
    <text evidence="2 7 8">In the C-terminal section; belongs to the NAD synthetase family.</text>
</comment>
<dbReference type="GO" id="GO:0008795">
    <property type="term" value="F:NAD+ synthase activity"/>
    <property type="evidence" value="ECO:0007669"/>
    <property type="project" value="UniProtKB-UniRule"/>
</dbReference>
<feature type="binding site" evidence="7">
    <location>
        <position position="180"/>
    </location>
    <ligand>
        <name>L-glutamine</name>
        <dbReference type="ChEBI" id="CHEBI:58359"/>
    </ligand>
</feature>
<dbReference type="SUPFAM" id="SSF52402">
    <property type="entry name" value="Adenine nucleotide alpha hydrolases-like"/>
    <property type="match status" value="1"/>
</dbReference>
<dbReference type="PANTHER" id="PTHR23090">
    <property type="entry name" value="NH 3 /GLUTAMINE-DEPENDENT NAD + SYNTHETASE"/>
    <property type="match status" value="1"/>
</dbReference>
<dbReference type="GO" id="GO:0004359">
    <property type="term" value="F:glutaminase activity"/>
    <property type="evidence" value="ECO:0007669"/>
    <property type="project" value="InterPro"/>
</dbReference>
<feature type="binding site" evidence="7">
    <location>
        <position position="116"/>
    </location>
    <ligand>
        <name>L-glutamine</name>
        <dbReference type="ChEBI" id="CHEBI:58359"/>
    </ligand>
</feature>
<dbReference type="InterPro" id="IPR003694">
    <property type="entry name" value="NAD_synthase"/>
</dbReference>
<dbReference type="PIRSF" id="PIRSF006630">
    <property type="entry name" value="NADS_GAT"/>
    <property type="match status" value="1"/>
</dbReference>
<comment type="similarity">
    <text evidence="10">Belongs to the NAD synthetase family.</text>
</comment>
<dbReference type="GO" id="GO:0009435">
    <property type="term" value="P:NAD+ biosynthetic process"/>
    <property type="evidence" value="ECO:0007669"/>
    <property type="project" value="UniProtKB-UniRule"/>
</dbReference>
<evidence type="ECO:0000256" key="5">
    <source>
        <dbReference type="ARBA" id="ARBA00022840"/>
    </source>
</evidence>
<dbReference type="EC" id="6.3.5.1" evidence="7 8"/>
<dbReference type="GO" id="GO:0000257">
    <property type="term" value="F:nitrilase activity"/>
    <property type="evidence" value="ECO:0007669"/>
    <property type="project" value="UniProtKB-ARBA"/>
</dbReference>
<protein>
    <recommendedName>
        <fullName evidence="7 8">Glutamine-dependent NAD(+) synthetase</fullName>
        <ecNumber evidence="7 8">6.3.5.1</ecNumber>
    </recommendedName>
    <alternativeName>
        <fullName evidence="7 8">NAD(+) synthase [glutamine-hydrolyzing]</fullName>
    </alternativeName>
</protein>
<keyword evidence="5 7" id="KW-0067">ATP-binding</keyword>
<dbReference type="GO" id="GO:0005737">
    <property type="term" value="C:cytoplasm"/>
    <property type="evidence" value="ECO:0007669"/>
    <property type="project" value="InterPro"/>
</dbReference>
<dbReference type="KEGG" id="afo:Afer_0246"/>
<dbReference type="CDD" id="cd00553">
    <property type="entry name" value="NAD_synthase"/>
    <property type="match status" value="1"/>
</dbReference>
<evidence type="ECO:0000256" key="1">
    <source>
        <dbReference type="ARBA" id="ARBA00005188"/>
    </source>
</evidence>
<dbReference type="InterPro" id="IPR003010">
    <property type="entry name" value="C-N_Hydrolase"/>
</dbReference>
<keyword evidence="4 7" id="KW-0547">Nucleotide-binding</keyword>
<dbReference type="HOGENOM" id="CLU_022313_2_0_11"/>
<accession>C7M2H1</accession>
<evidence type="ECO:0000256" key="8">
    <source>
        <dbReference type="PIRNR" id="PIRNR006630"/>
    </source>
</evidence>
<comment type="function">
    <text evidence="7">Catalyzes the ATP-dependent amidation of deamido-NAD to form NAD. Uses L-glutamine as a nitrogen source.</text>
</comment>
<dbReference type="InterPro" id="IPR014445">
    <property type="entry name" value="Gln-dep_NAD_synthase"/>
</dbReference>
<reference evidence="12 13" key="1">
    <citation type="journal article" date="2009" name="Stand. Genomic Sci.">
        <title>Complete genome sequence of Acidimicrobium ferrooxidans type strain (ICP).</title>
        <authorList>
            <person name="Clum A."/>
            <person name="Nolan M."/>
            <person name="Lang E."/>
            <person name="Glavina Del Rio T."/>
            <person name="Tice H."/>
            <person name="Copeland A."/>
            <person name="Cheng J.F."/>
            <person name="Lucas S."/>
            <person name="Chen F."/>
            <person name="Bruce D."/>
            <person name="Goodwin L."/>
            <person name="Pitluck S."/>
            <person name="Ivanova N."/>
            <person name="Mavrommatis K."/>
            <person name="Mikhailova N."/>
            <person name="Pati A."/>
            <person name="Chen A."/>
            <person name="Palaniappan K."/>
            <person name="Goker M."/>
            <person name="Spring S."/>
            <person name="Land M."/>
            <person name="Hauser L."/>
            <person name="Chang Y.J."/>
            <person name="Jeffries C.C."/>
            <person name="Chain P."/>
            <person name="Bristow J."/>
            <person name="Eisen J.A."/>
            <person name="Markowitz V."/>
            <person name="Hugenholtz P."/>
            <person name="Kyrpides N.C."/>
            <person name="Klenk H.P."/>
            <person name="Lapidus A."/>
        </authorList>
    </citation>
    <scope>NUCLEOTIDE SEQUENCE [LARGE SCALE GENOMIC DNA]</scope>
    <source>
        <strain evidence="13">DSM 10331 / JCM 15462 / NBRC 103882 / ICP</strain>
    </source>
</reference>
<dbReference type="eggNOG" id="COG0171">
    <property type="taxonomic scope" value="Bacteria"/>
</dbReference>
<dbReference type="eggNOG" id="COG0388">
    <property type="taxonomic scope" value="Bacteria"/>
</dbReference>